<feature type="compositionally biased region" description="Basic and acidic residues" evidence="1">
    <location>
        <begin position="397"/>
        <end position="409"/>
    </location>
</feature>
<feature type="compositionally biased region" description="Acidic residues" evidence="1">
    <location>
        <begin position="266"/>
        <end position="282"/>
    </location>
</feature>
<sequence length="543" mass="59554">MNESLFSPVNDENFVVKEPEKTAKPPVHVLTAQPLGTRSILKPSQKDNIPTSPAEKESKHVQFITPARKPASRRQPASDPWEALRYLDEEERWVDRVQVLTKQDHQDYLKYAQEFLDQILDGIFKSSEEEGPIPKFVSEPSEGDKVTSKESEEEDLSEEFSTSPTGDEFLTPPEEEDLLFEFDPLTSKSDSGSDREFERLEAEALDQELETPVLSSDSEAEATVPDIPPEIPEEEPAVPLQKDEPALEECISPPAQVKQPEKAEEQSSEPIEEVNPEAEEESVTPVLAQDLAVEQASIQEPEEETPAKQEELEEVVADSTSTSEVASPEDENLSIEPTDTKSESTPADSDSAEDEEVEPTVEVASSEEDVEVTPTAEVDNSKENISAVIEAEPVDTAEDKAAEEVKAVEEQSEPPVIHTEPEQVNAAAADTNTDIEEKPTAEIVKAAEEISQAESAAVSTEAEEEEDKSTVADNIAKEVEETSEVSSAEEEAEASEGQDQPVIEGSASEVEAEPAVIQTPEPETKPESEEDTTENTEERPIPR</sequence>
<proteinExistence type="predicted"/>
<gene>
    <name evidence="3" type="primary">LOC109471100</name>
</gene>
<dbReference type="OrthoDB" id="10255048at2759"/>
<protein>
    <submittedName>
        <fullName evidence="3">Neurofilament heavy polypeptide-like</fullName>
    </submittedName>
</protein>
<evidence type="ECO:0000313" key="3">
    <source>
        <dbReference type="RefSeq" id="XP_019625869.1"/>
    </source>
</evidence>
<feature type="region of interest" description="Disordered" evidence="1">
    <location>
        <begin position="127"/>
        <end position="543"/>
    </location>
</feature>
<feature type="compositionally biased region" description="Low complexity" evidence="1">
    <location>
        <begin position="449"/>
        <end position="460"/>
    </location>
</feature>
<feature type="region of interest" description="Disordered" evidence="1">
    <location>
        <begin position="35"/>
        <end position="78"/>
    </location>
</feature>
<feature type="compositionally biased region" description="Acidic residues" evidence="1">
    <location>
        <begin position="350"/>
        <end position="371"/>
    </location>
</feature>
<keyword evidence="2" id="KW-1185">Reference proteome</keyword>
<dbReference type="RefSeq" id="XP_019625869.1">
    <property type="nucleotide sequence ID" value="XM_019770310.1"/>
</dbReference>
<feature type="compositionally biased region" description="Basic and acidic residues" evidence="1">
    <location>
        <begin position="435"/>
        <end position="448"/>
    </location>
</feature>
<dbReference type="AlphaFoldDB" id="A0A6P4YVV6"/>
<reference evidence="3" key="1">
    <citation type="submission" date="2025-08" db="UniProtKB">
        <authorList>
            <consortium name="RefSeq"/>
        </authorList>
    </citation>
    <scope>IDENTIFICATION</scope>
    <source>
        <tissue evidence="3">Gonad</tissue>
    </source>
</reference>
<dbReference type="Proteomes" id="UP000515135">
    <property type="component" value="Unplaced"/>
</dbReference>
<dbReference type="GeneID" id="109471100"/>
<feature type="compositionally biased region" description="Low complexity" evidence="1">
    <location>
        <begin position="159"/>
        <end position="172"/>
    </location>
</feature>
<evidence type="ECO:0000313" key="2">
    <source>
        <dbReference type="Proteomes" id="UP000515135"/>
    </source>
</evidence>
<evidence type="ECO:0000256" key="1">
    <source>
        <dbReference type="SAM" id="MobiDB-lite"/>
    </source>
</evidence>
<dbReference type="KEGG" id="bbel:109471100"/>
<feature type="compositionally biased region" description="Basic and acidic residues" evidence="1">
    <location>
        <begin position="191"/>
        <end position="202"/>
    </location>
</feature>
<organism evidence="2 3">
    <name type="scientific">Branchiostoma belcheri</name>
    <name type="common">Amphioxus</name>
    <dbReference type="NCBI Taxonomy" id="7741"/>
    <lineage>
        <taxon>Eukaryota</taxon>
        <taxon>Metazoa</taxon>
        <taxon>Chordata</taxon>
        <taxon>Cephalochordata</taxon>
        <taxon>Leptocardii</taxon>
        <taxon>Amphioxiformes</taxon>
        <taxon>Branchiostomatidae</taxon>
        <taxon>Branchiostoma</taxon>
    </lineage>
</organism>
<accession>A0A6P4YVV6</accession>
<name>A0A6P4YVV6_BRABE</name>
<feature type="compositionally biased region" description="Acidic residues" evidence="1">
    <location>
        <begin position="481"/>
        <end position="496"/>
    </location>
</feature>